<evidence type="ECO:0000313" key="3">
    <source>
        <dbReference type="Proteomes" id="UP001165090"/>
    </source>
</evidence>
<accession>A0ABQ5S019</accession>
<reference evidence="2 3" key="1">
    <citation type="journal article" date="2023" name="IScience">
        <title>Expanded male sex-determining region conserved during the evolution of homothallism in the green alga Volvox.</title>
        <authorList>
            <person name="Yamamoto K."/>
            <person name="Matsuzaki R."/>
            <person name="Mahakham W."/>
            <person name="Heman W."/>
            <person name="Sekimoto H."/>
            <person name="Kawachi M."/>
            <person name="Minakuchi Y."/>
            <person name="Toyoda A."/>
            <person name="Nozaki H."/>
        </authorList>
    </citation>
    <scope>NUCLEOTIDE SEQUENCE [LARGE SCALE GENOMIC DNA]</scope>
    <source>
        <strain evidence="2 3">NIES-4468</strain>
    </source>
</reference>
<evidence type="ECO:0000313" key="2">
    <source>
        <dbReference type="EMBL" id="GLI63237.1"/>
    </source>
</evidence>
<dbReference type="Proteomes" id="UP001165090">
    <property type="component" value="Unassembled WGS sequence"/>
</dbReference>
<feature type="region of interest" description="Disordered" evidence="1">
    <location>
        <begin position="51"/>
        <end position="119"/>
    </location>
</feature>
<sequence>EVNELRAQLVEVMADGHDTAGRLRAVEERCDAVLGALDAIKSAHSTPARRCGRRVPAAATTPSPSPCLPASVGIMTRSTTRARKGLFSPPAPASGKRTQRDDGSHGNDNDVAVKRLRTN</sequence>
<keyword evidence="3" id="KW-1185">Reference proteome</keyword>
<gene>
    <name evidence="2" type="ORF">VaNZ11_006127</name>
</gene>
<dbReference type="EMBL" id="BSDZ01000015">
    <property type="protein sequence ID" value="GLI63237.1"/>
    <property type="molecule type" value="Genomic_DNA"/>
</dbReference>
<evidence type="ECO:0000256" key="1">
    <source>
        <dbReference type="SAM" id="MobiDB-lite"/>
    </source>
</evidence>
<organism evidence="2 3">
    <name type="scientific">Volvox africanus</name>
    <dbReference type="NCBI Taxonomy" id="51714"/>
    <lineage>
        <taxon>Eukaryota</taxon>
        <taxon>Viridiplantae</taxon>
        <taxon>Chlorophyta</taxon>
        <taxon>core chlorophytes</taxon>
        <taxon>Chlorophyceae</taxon>
        <taxon>CS clade</taxon>
        <taxon>Chlamydomonadales</taxon>
        <taxon>Volvocaceae</taxon>
        <taxon>Volvox</taxon>
    </lineage>
</organism>
<proteinExistence type="predicted"/>
<comment type="caution">
    <text evidence="2">The sequence shown here is derived from an EMBL/GenBank/DDBJ whole genome shotgun (WGS) entry which is preliminary data.</text>
</comment>
<protein>
    <submittedName>
        <fullName evidence="2">Uncharacterized protein</fullName>
    </submittedName>
</protein>
<name>A0ABQ5S019_9CHLO</name>
<feature type="non-terminal residue" evidence="2">
    <location>
        <position position="1"/>
    </location>
</feature>
<feature type="compositionally biased region" description="Basic and acidic residues" evidence="1">
    <location>
        <begin position="98"/>
        <end position="113"/>
    </location>
</feature>